<reference evidence="4 5" key="1">
    <citation type="submission" date="2019-08" db="EMBL/GenBank/DDBJ databases">
        <title>Gluconobacter frateurii HD924 genome.</title>
        <authorList>
            <person name="Liu Y."/>
            <person name="Zhang P."/>
        </authorList>
    </citation>
    <scope>NUCLEOTIDE SEQUENCE [LARGE SCALE GENOMIC DNA]</scope>
    <source>
        <strain evidence="4 5">HD924</strain>
    </source>
</reference>
<keyword evidence="2" id="KW-0472">Membrane</keyword>
<dbReference type="RefSeq" id="WP_148619707.1">
    <property type="nucleotide sequence ID" value="NZ_CP043043.1"/>
</dbReference>
<accession>A0AAP9ER89</accession>
<dbReference type="Proteomes" id="UP000323560">
    <property type="component" value="Chromosome"/>
</dbReference>
<protein>
    <recommendedName>
        <fullName evidence="3">DUF6468 domain-containing protein</fullName>
    </recommendedName>
</protein>
<feature type="transmembrane region" description="Helical" evidence="2">
    <location>
        <begin position="6"/>
        <end position="27"/>
    </location>
</feature>
<gene>
    <name evidence="4" type="ORF">FXF46_03785</name>
</gene>
<organism evidence="4 5">
    <name type="scientific">Gluconobacter thailandicus</name>
    <dbReference type="NCBI Taxonomy" id="257438"/>
    <lineage>
        <taxon>Bacteria</taxon>
        <taxon>Pseudomonadati</taxon>
        <taxon>Pseudomonadota</taxon>
        <taxon>Alphaproteobacteria</taxon>
        <taxon>Acetobacterales</taxon>
        <taxon>Acetobacteraceae</taxon>
        <taxon>Gluconobacter</taxon>
    </lineage>
</organism>
<evidence type="ECO:0000259" key="3">
    <source>
        <dbReference type="Pfam" id="PF20072"/>
    </source>
</evidence>
<sequence length="169" mass="18195">MDRFQLGLEIALSVLLLVTIFYSLYLGRALAVIRRDRGQLDALIMSLESSSAQAQSGIDHLRQTTEMVGRALGKTVESGKLLKQELTALCERSEAAAQVLEGGGPTQLQRAQGHASMARADDGDIAVPRTSLRPRVDEGRLGSVGTTKTPVGKSAAERELLRALRQKQG</sequence>
<dbReference type="Pfam" id="PF20072">
    <property type="entry name" value="DUF6468"/>
    <property type="match status" value="1"/>
</dbReference>
<dbReference type="EMBL" id="CP043043">
    <property type="protein sequence ID" value="QEH95475.1"/>
    <property type="molecule type" value="Genomic_DNA"/>
</dbReference>
<proteinExistence type="predicted"/>
<evidence type="ECO:0000256" key="1">
    <source>
        <dbReference type="SAM" id="MobiDB-lite"/>
    </source>
</evidence>
<dbReference type="AlphaFoldDB" id="A0AAP9ER89"/>
<evidence type="ECO:0000256" key="2">
    <source>
        <dbReference type="SAM" id="Phobius"/>
    </source>
</evidence>
<feature type="domain" description="DUF6468" evidence="3">
    <location>
        <begin position="33"/>
        <end position="103"/>
    </location>
</feature>
<keyword evidence="2" id="KW-1133">Transmembrane helix</keyword>
<feature type="region of interest" description="Disordered" evidence="1">
    <location>
        <begin position="101"/>
        <end position="156"/>
    </location>
</feature>
<name>A0AAP9ER89_GLUTH</name>
<keyword evidence="2" id="KW-0812">Transmembrane</keyword>
<evidence type="ECO:0000313" key="5">
    <source>
        <dbReference type="Proteomes" id="UP000323560"/>
    </source>
</evidence>
<evidence type="ECO:0000313" key="4">
    <source>
        <dbReference type="EMBL" id="QEH95475.1"/>
    </source>
</evidence>
<dbReference type="KEGG" id="gti:FXF46_03785"/>
<dbReference type="InterPro" id="IPR045531">
    <property type="entry name" value="DUF6468"/>
</dbReference>